<name>A0A1R1I7J3_9RHOO</name>
<dbReference type="GO" id="GO:0015385">
    <property type="term" value="F:sodium:proton antiporter activity"/>
    <property type="evidence" value="ECO:0007669"/>
    <property type="project" value="TreeGrafter"/>
</dbReference>
<dbReference type="EMBL" id="MTHD01000002">
    <property type="protein sequence ID" value="OMG54644.1"/>
    <property type="molecule type" value="Genomic_DNA"/>
</dbReference>
<keyword evidence="8" id="KW-0050">Antiport</keyword>
<gene>
    <name evidence="10" type="ORF">BJN45_05325</name>
</gene>
<proteinExistence type="inferred from homology"/>
<keyword evidence="3 8" id="KW-0813">Transport</keyword>
<dbReference type="Proteomes" id="UP000187526">
    <property type="component" value="Unassembled WGS sequence"/>
</dbReference>
<accession>A0A1R1I7J3</accession>
<comment type="similarity">
    <text evidence="2 8">Belongs to the CPA3 antiporters (TC 2.A.63) subunit F family.</text>
</comment>
<keyword evidence="6 9" id="KW-1133">Transmembrane helix</keyword>
<reference evidence="10 11" key="1">
    <citation type="submission" date="2016-10" db="EMBL/GenBank/DDBJ databases">
        <title>Alkaliphiles isolated from bioreactors.</title>
        <authorList>
            <person name="Salah Z."/>
            <person name="Rout S.P."/>
            <person name="Humphreys P.N."/>
        </authorList>
    </citation>
    <scope>NUCLEOTIDE SEQUENCE [LARGE SCALE GENOMIC DNA]</scope>
    <source>
        <strain evidence="10 11">ZS02</strain>
    </source>
</reference>
<comment type="caution">
    <text evidence="10">The sequence shown here is derived from an EMBL/GenBank/DDBJ whole genome shotgun (WGS) entry which is preliminary data.</text>
</comment>
<evidence type="ECO:0000256" key="3">
    <source>
        <dbReference type="ARBA" id="ARBA00022448"/>
    </source>
</evidence>
<evidence type="ECO:0000256" key="6">
    <source>
        <dbReference type="ARBA" id="ARBA00022989"/>
    </source>
</evidence>
<feature type="transmembrane region" description="Helical" evidence="9">
    <location>
        <begin position="59"/>
        <end position="83"/>
    </location>
</feature>
<evidence type="ECO:0000256" key="7">
    <source>
        <dbReference type="ARBA" id="ARBA00023136"/>
    </source>
</evidence>
<dbReference type="PIRSF" id="PIRSF028784">
    <property type="entry name" value="MrpF"/>
    <property type="match status" value="1"/>
</dbReference>
<dbReference type="AlphaFoldDB" id="A0A1R1I7J3"/>
<comment type="subcellular location">
    <subcellularLocation>
        <location evidence="1 8">Cell membrane</location>
        <topology evidence="1 8">Multi-pass membrane protein</topology>
    </subcellularLocation>
</comment>
<dbReference type="PANTHER" id="PTHR34702">
    <property type="entry name" value="NA(+)/H(+) ANTIPORTER SUBUNIT F1"/>
    <property type="match status" value="1"/>
</dbReference>
<evidence type="ECO:0000256" key="5">
    <source>
        <dbReference type="ARBA" id="ARBA00022692"/>
    </source>
</evidence>
<evidence type="ECO:0000256" key="1">
    <source>
        <dbReference type="ARBA" id="ARBA00004651"/>
    </source>
</evidence>
<dbReference type="Pfam" id="PF04066">
    <property type="entry name" value="MrpF_PhaF"/>
    <property type="match status" value="1"/>
</dbReference>
<evidence type="ECO:0000256" key="4">
    <source>
        <dbReference type="ARBA" id="ARBA00022475"/>
    </source>
</evidence>
<keyword evidence="5 9" id="KW-0812">Transmembrane</keyword>
<keyword evidence="7 8" id="KW-0472">Membrane</keyword>
<organism evidence="10 11">
    <name type="scientific">Azonexus hydrophilus</name>
    <dbReference type="NCBI Taxonomy" id="418702"/>
    <lineage>
        <taxon>Bacteria</taxon>
        <taxon>Pseudomonadati</taxon>
        <taxon>Pseudomonadota</taxon>
        <taxon>Betaproteobacteria</taxon>
        <taxon>Rhodocyclales</taxon>
        <taxon>Azonexaceae</taxon>
        <taxon>Azonexus</taxon>
    </lineage>
</organism>
<keyword evidence="11" id="KW-1185">Reference proteome</keyword>
<dbReference type="OrthoDB" id="9800226at2"/>
<dbReference type="RefSeq" id="WP_076092880.1">
    <property type="nucleotide sequence ID" value="NZ_MTHD01000002.1"/>
</dbReference>
<evidence type="ECO:0000313" key="10">
    <source>
        <dbReference type="EMBL" id="OMG54644.1"/>
    </source>
</evidence>
<keyword evidence="4 8" id="KW-1003">Cell membrane</keyword>
<dbReference type="InterPro" id="IPR007208">
    <property type="entry name" value="MrpF/PhaF-like"/>
</dbReference>
<feature type="transmembrane region" description="Helical" evidence="9">
    <location>
        <begin position="34"/>
        <end position="53"/>
    </location>
</feature>
<keyword evidence="8" id="KW-0406">Ion transport</keyword>
<evidence type="ECO:0000313" key="11">
    <source>
        <dbReference type="Proteomes" id="UP000187526"/>
    </source>
</evidence>
<evidence type="ECO:0000256" key="8">
    <source>
        <dbReference type="PIRNR" id="PIRNR028784"/>
    </source>
</evidence>
<dbReference type="STRING" id="418702.BJN45_05325"/>
<dbReference type="NCBIfam" id="NF004812">
    <property type="entry name" value="PRK06161.1"/>
    <property type="match status" value="1"/>
</dbReference>
<feature type="transmembrane region" description="Helical" evidence="9">
    <location>
        <begin position="6"/>
        <end position="22"/>
    </location>
</feature>
<dbReference type="PANTHER" id="PTHR34702:SF1">
    <property type="entry name" value="NA(+)_H(+) ANTIPORTER SUBUNIT F"/>
    <property type="match status" value="1"/>
</dbReference>
<dbReference type="GO" id="GO:0005886">
    <property type="term" value="C:plasma membrane"/>
    <property type="evidence" value="ECO:0007669"/>
    <property type="project" value="UniProtKB-SubCell"/>
</dbReference>
<sequence>MIEYAILYAYVAISAGLLFNLWRLFAGPSTVDRILAVDTMVINIIALIIVYGIQMGSTIYFEAALLLAMFGFVSTVAYCKFILRGNVIE</sequence>
<evidence type="ECO:0000256" key="2">
    <source>
        <dbReference type="ARBA" id="ARBA00009212"/>
    </source>
</evidence>
<evidence type="ECO:0000256" key="9">
    <source>
        <dbReference type="SAM" id="Phobius"/>
    </source>
</evidence>
<protein>
    <submittedName>
        <fullName evidence="10">K+/H+ antiporter subunit F</fullName>
    </submittedName>
</protein>